<dbReference type="InterPro" id="IPR000182">
    <property type="entry name" value="GNAT_dom"/>
</dbReference>
<dbReference type="EMBL" id="JBHTKN010000001">
    <property type="protein sequence ID" value="MFD1040934.1"/>
    <property type="molecule type" value="Genomic_DNA"/>
</dbReference>
<keyword evidence="2" id="KW-0012">Acyltransferase</keyword>
<dbReference type="GO" id="GO:0016746">
    <property type="term" value="F:acyltransferase activity"/>
    <property type="evidence" value="ECO:0007669"/>
    <property type="project" value="UniProtKB-KW"/>
</dbReference>
<proteinExistence type="predicted"/>
<dbReference type="CDD" id="cd04301">
    <property type="entry name" value="NAT_SF"/>
    <property type="match status" value="1"/>
</dbReference>
<dbReference type="SUPFAM" id="SSF55729">
    <property type="entry name" value="Acyl-CoA N-acyltransferases (Nat)"/>
    <property type="match status" value="1"/>
</dbReference>
<dbReference type="PANTHER" id="PTHR13538:SF4">
    <property type="entry name" value="N-ALPHA-ACETYLTRANSFERASE 80"/>
    <property type="match status" value="1"/>
</dbReference>
<evidence type="ECO:0000313" key="3">
    <source>
        <dbReference type="Proteomes" id="UP001597033"/>
    </source>
</evidence>
<evidence type="ECO:0000259" key="1">
    <source>
        <dbReference type="PROSITE" id="PS51186"/>
    </source>
</evidence>
<protein>
    <submittedName>
        <fullName evidence="2">GNAT family N-acetyltransferase</fullName>
        <ecNumber evidence="2">2.3.-.-</ecNumber>
    </submittedName>
</protein>
<reference evidence="3" key="1">
    <citation type="journal article" date="2019" name="Int. J. Syst. Evol. Microbiol.">
        <title>The Global Catalogue of Microorganisms (GCM) 10K type strain sequencing project: providing services to taxonomists for standard genome sequencing and annotation.</title>
        <authorList>
            <consortium name="The Broad Institute Genomics Platform"/>
            <consortium name="The Broad Institute Genome Sequencing Center for Infectious Disease"/>
            <person name="Wu L."/>
            <person name="Ma J."/>
        </authorList>
    </citation>
    <scope>NUCLEOTIDE SEQUENCE [LARGE SCALE GENOMIC DNA]</scope>
    <source>
        <strain evidence="3">CCUG 55854</strain>
    </source>
</reference>
<dbReference type="Gene3D" id="3.40.630.30">
    <property type="match status" value="1"/>
</dbReference>
<keyword evidence="2" id="KW-0808">Transferase</keyword>
<accession>A0ABW3LUD1</accession>
<dbReference type="RefSeq" id="WP_162376220.1">
    <property type="nucleotide sequence ID" value="NZ_JBHTKN010000001.1"/>
</dbReference>
<dbReference type="PROSITE" id="PS51186">
    <property type="entry name" value="GNAT"/>
    <property type="match status" value="1"/>
</dbReference>
<gene>
    <name evidence="2" type="ORF">ACFQ2N_01035</name>
</gene>
<dbReference type="InterPro" id="IPR039840">
    <property type="entry name" value="NAA80"/>
</dbReference>
<dbReference type="EC" id="2.3.-.-" evidence="2"/>
<feature type="domain" description="N-acetyltransferase" evidence="1">
    <location>
        <begin position="3"/>
        <end position="155"/>
    </location>
</feature>
<keyword evidence="3" id="KW-1185">Reference proteome</keyword>
<sequence length="159" mass="17332">MRIAWLRDHPWHVDALAAAHVEAFGALLPDWTLAQAAGELRSHTRACAIPSTLLALDASGDWLGSVSLLQEDHEHIRQYSPWLASLYVRPQARGQGVGAALVARCVAEAAALGVARLYLYCTGTVADWYRRLGWRDHATVVLGPLQVQVMAVDCAGPER</sequence>
<evidence type="ECO:0000313" key="2">
    <source>
        <dbReference type="EMBL" id="MFD1040934.1"/>
    </source>
</evidence>
<organism evidence="2 3">
    <name type="scientific">Pseudoxanthomonas kaohsiungensis</name>
    <dbReference type="NCBI Taxonomy" id="283923"/>
    <lineage>
        <taxon>Bacteria</taxon>
        <taxon>Pseudomonadati</taxon>
        <taxon>Pseudomonadota</taxon>
        <taxon>Gammaproteobacteria</taxon>
        <taxon>Lysobacterales</taxon>
        <taxon>Lysobacteraceae</taxon>
        <taxon>Pseudoxanthomonas</taxon>
    </lineage>
</organism>
<comment type="caution">
    <text evidence="2">The sequence shown here is derived from an EMBL/GenBank/DDBJ whole genome shotgun (WGS) entry which is preliminary data.</text>
</comment>
<dbReference type="PANTHER" id="PTHR13538">
    <property type="entry name" value="N-ACETYLTRANSFERASE 6"/>
    <property type="match status" value="1"/>
</dbReference>
<dbReference type="Proteomes" id="UP001597033">
    <property type="component" value="Unassembled WGS sequence"/>
</dbReference>
<dbReference type="InterPro" id="IPR016181">
    <property type="entry name" value="Acyl_CoA_acyltransferase"/>
</dbReference>
<dbReference type="Pfam" id="PF00583">
    <property type="entry name" value="Acetyltransf_1"/>
    <property type="match status" value="1"/>
</dbReference>
<name>A0ABW3LUD1_9GAMM</name>